<accession>A0A918NLI8</accession>
<evidence type="ECO:0000313" key="3">
    <source>
        <dbReference type="Proteomes" id="UP000619244"/>
    </source>
</evidence>
<dbReference type="RefSeq" id="WP_190191316.1">
    <property type="nucleotide sequence ID" value="NZ_BMVU01000016.1"/>
</dbReference>
<reference evidence="2" key="2">
    <citation type="submission" date="2020-09" db="EMBL/GenBank/DDBJ databases">
        <authorList>
            <person name="Sun Q."/>
            <person name="Ohkuma M."/>
        </authorList>
    </citation>
    <scope>NUCLEOTIDE SEQUENCE</scope>
    <source>
        <strain evidence="2">JCM 4790</strain>
    </source>
</reference>
<sequence>MTADGWTRAVRRQLGLGRLLPLGGPRDGAWLTESAAEAVLRRAVRHLPGVRLGALRFSPAEPDGPYDDAVPRPPGALPPGPLRLDAGFDAVLAHGEPLPSTAARLRAALAGAAAERLGLTVAELDLRVTGLLGGDGTEDEGEAAGTGAHGGGAGPGRPGGKNGLHGSERATRSGPPDGPAADGDAGEDDGPGDGGGPSGDEARVAAAARAVPGVVRLTGVLGGRGRAVQIEQRPAGTALPRRHVRVEAAVAADIRTLDVARAVRSAVTAALPDHPSVAVLVTEVGDEASPDR</sequence>
<reference evidence="2" key="1">
    <citation type="journal article" date="2014" name="Int. J. Syst. Evol. Microbiol.">
        <title>Complete genome sequence of Corynebacterium casei LMG S-19264T (=DSM 44701T), isolated from a smear-ripened cheese.</title>
        <authorList>
            <consortium name="US DOE Joint Genome Institute (JGI-PGF)"/>
            <person name="Walter F."/>
            <person name="Albersmeier A."/>
            <person name="Kalinowski J."/>
            <person name="Ruckert C."/>
        </authorList>
    </citation>
    <scope>NUCLEOTIDE SEQUENCE</scope>
    <source>
        <strain evidence="2">JCM 4790</strain>
    </source>
</reference>
<feature type="compositionally biased region" description="Gly residues" evidence="1">
    <location>
        <begin position="147"/>
        <end position="163"/>
    </location>
</feature>
<evidence type="ECO:0000313" key="2">
    <source>
        <dbReference type="EMBL" id="GGX78825.1"/>
    </source>
</evidence>
<proteinExistence type="predicted"/>
<feature type="compositionally biased region" description="Low complexity" evidence="1">
    <location>
        <begin position="173"/>
        <end position="183"/>
    </location>
</feature>
<evidence type="ECO:0000256" key="1">
    <source>
        <dbReference type="SAM" id="MobiDB-lite"/>
    </source>
</evidence>
<dbReference type="AlphaFoldDB" id="A0A918NLI8"/>
<feature type="region of interest" description="Disordered" evidence="1">
    <location>
        <begin position="133"/>
        <end position="205"/>
    </location>
</feature>
<keyword evidence="3" id="KW-1185">Reference proteome</keyword>
<gene>
    <name evidence="2" type="ORF">GCM10010358_36380</name>
</gene>
<dbReference type="Proteomes" id="UP000619244">
    <property type="component" value="Unassembled WGS sequence"/>
</dbReference>
<evidence type="ECO:0008006" key="4">
    <source>
        <dbReference type="Google" id="ProtNLM"/>
    </source>
</evidence>
<comment type="caution">
    <text evidence="2">The sequence shown here is derived from an EMBL/GenBank/DDBJ whole genome shotgun (WGS) entry which is preliminary data.</text>
</comment>
<name>A0A918NLI8_9ACTN</name>
<protein>
    <recommendedName>
        <fullName evidence="4">Nucleopolyhedrovirus P10 family protein</fullName>
    </recommendedName>
</protein>
<dbReference type="EMBL" id="BMVU01000016">
    <property type="protein sequence ID" value="GGX78825.1"/>
    <property type="molecule type" value="Genomic_DNA"/>
</dbReference>
<organism evidence="2 3">
    <name type="scientific">Streptomyces minutiscleroticus</name>
    <dbReference type="NCBI Taxonomy" id="68238"/>
    <lineage>
        <taxon>Bacteria</taxon>
        <taxon>Bacillati</taxon>
        <taxon>Actinomycetota</taxon>
        <taxon>Actinomycetes</taxon>
        <taxon>Kitasatosporales</taxon>
        <taxon>Streptomycetaceae</taxon>
        <taxon>Streptomyces</taxon>
    </lineage>
</organism>